<organism evidence="12 13">
    <name type="scientific">Littorina saxatilis</name>
    <dbReference type="NCBI Taxonomy" id="31220"/>
    <lineage>
        <taxon>Eukaryota</taxon>
        <taxon>Metazoa</taxon>
        <taxon>Spiralia</taxon>
        <taxon>Lophotrochozoa</taxon>
        <taxon>Mollusca</taxon>
        <taxon>Gastropoda</taxon>
        <taxon>Caenogastropoda</taxon>
        <taxon>Littorinimorpha</taxon>
        <taxon>Littorinoidea</taxon>
        <taxon>Littorinidae</taxon>
        <taxon>Littorina</taxon>
    </lineage>
</organism>
<reference evidence="12 13" key="1">
    <citation type="submission" date="2024-02" db="EMBL/GenBank/DDBJ databases">
        <title>Chromosome-scale genome assembly of the rough periwinkle Littorina saxatilis.</title>
        <authorList>
            <person name="De Jode A."/>
            <person name="Faria R."/>
            <person name="Formenti G."/>
            <person name="Sims Y."/>
            <person name="Smith T.P."/>
            <person name="Tracey A."/>
            <person name="Wood J.M.D."/>
            <person name="Zagrodzka Z.B."/>
            <person name="Johannesson K."/>
            <person name="Butlin R.K."/>
            <person name="Leder E.H."/>
        </authorList>
    </citation>
    <scope>NUCLEOTIDE SEQUENCE [LARGE SCALE GENOMIC DNA]</scope>
    <source>
        <strain evidence="12">Snail1</strain>
        <tissue evidence="12">Muscle</tissue>
    </source>
</reference>
<dbReference type="Pfam" id="PF00069">
    <property type="entry name" value="Pkinase"/>
    <property type="match status" value="1"/>
</dbReference>
<evidence type="ECO:0000256" key="8">
    <source>
        <dbReference type="ARBA" id="ARBA00047899"/>
    </source>
</evidence>
<keyword evidence="5" id="KW-0547">Nucleotide-binding</keyword>
<dbReference type="GO" id="GO:0004674">
    <property type="term" value="F:protein serine/threonine kinase activity"/>
    <property type="evidence" value="ECO:0007669"/>
    <property type="project" value="UniProtKB-KW"/>
</dbReference>
<dbReference type="AlphaFoldDB" id="A0AAN9BWM0"/>
<dbReference type="Gene3D" id="1.10.510.10">
    <property type="entry name" value="Transferase(Phosphotransferase) domain 1"/>
    <property type="match status" value="1"/>
</dbReference>
<evidence type="ECO:0000313" key="13">
    <source>
        <dbReference type="Proteomes" id="UP001374579"/>
    </source>
</evidence>
<name>A0AAN9BWM0_9CAEN</name>
<evidence type="ECO:0000256" key="2">
    <source>
        <dbReference type="ARBA" id="ARBA00012513"/>
    </source>
</evidence>
<dbReference type="EC" id="2.7.11.1" evidence="2"/>
<dbReference type="Proteomes" id="UP001374579">
    <property type="component" value="Unassembled WGS sequence"/>
</dbReference>
<keyword evidence="7" id="KW-0067">ATP-binding</keyword>
<keyword evidence="13" id="KW-1185">Reference proteome</keyword>
<accession>A0AAN9BWM0</accession>
<evidence type="ECO:0000259" key="11">
    <source>
        <dbReference type="PROSITE" id="PS50011"/>
    </source>
</evidence>
<evidence type="ECO:0000256" key="7">
    <source>
        <dbReference type="ARBA" id="ARBA00022840"/>
    </source>
</evidence>
<evidence type="ECO:0000313" key="12">
    <source>
        <dbReference type="EMBL" id="KAK7114041.1"/>
    </source>
</evidence>
<dbReference type="Gene3D" id="3.30.200.20">
    <property type="entry name" value="Phosphorylase Kinase, domain 1"/>
    <property type="match status" value="1"/>
</dbReference>
<comment type="caution">
    <text evidence="12">The sequence shown here is derived from an EMBL/GenBank/DDBJ whole genome shotgun (WGS) entry which is preliminary data.</text>
</comment>
<keyword evidence="6" id="KW-0418">Kinase</keyword>
<dbReference type="PROSITE" id="PS00108">
    <property type="entry name" value="PROTEIN_KINASE_ST"/>
    <property type="match status" value="1"/>
</dbReference>
<dbReference type="PROSITE" id="PS50011">
    <property type="entry name" value="PROTEIN_KINASE_DOM"/>
    <property type="match status" value="1"/>
</dbReference>
<feature type="domain" description="Protein kinase" evidence="11">
    <location>
        <begin position="22"/>
        <end position="278"/>
    </location>
</feature>
<dbReference type="SMART" id="SM00220">
    <property type="entry name" value="S_TKc"/>
    <property type="match status" value="1"/>
</dbReference>
<dbReference type="EMBL" id="JBAMIC010000001">
    <property type="protein sequence ID" value="KAK7114041.1"/>
    <property type="molecule type" value="Genomic_DNA"/>
</dbReference>
<comment type="catalytic activity">
    <reaction evidence="9">
        <text>L-seryl-[protein] + ATP = O-phospho-L-seryl-[protein] + ADP + H(+)</text>
        <dbReference type="Rhea" id="RHEA:17989"/>
        <dbReference type="Rhea" id="RHEA-COMP:9863"/>
        <dbReference type="Rhea" id="RHEA-COMP:11604"/>
        <dbReference type="ChEBI" id="CHEBI:15378"/>
        <dbReference type="ChEBI" id="CHEBI:29999"/>
        <dbReference type="ChEBI" id="CHEBI:30616"/>
        <dbReference type="ChEBI" id="CHEBI:83421"/>
        <dbReference type="ChEBI" id="CHEBI:456216"/>
        <dbReference type="EC" id="2.7.11.1"/>
    </reaction>
</comment>
<evidence type="ECO:0000256" key="5">
    <source>
        <dbReference type="ARBA" id="ARBA00022741"/>
    </source>
</evidence>
<evidence type="ECO:0000256" key="3">
    <source>
        <dbReference type="ARBA" id="ARBA00022527"/>
    </source>
</evidence>
<dbReference type="InterPro" id="IPR008271">
    <property type="entry name" value="Ser/Thr_kinase_AS"/>
</dbReference>
<feature type="compositionally biased region" description="Acidic residues" evidence="10">
    <location>
        <begin position="527"/>
        <end position="541"/>
    </location>
</feature>
<dbReference type="InterPro" id="IPR051131">
    <property type="entry name" value="NEK_Ser/Thr_kinase_NIMA"/>
</dbReference>
<sequence length="659" mass="74563">MPPSRPSKDRNSKEARVLANRYEVLKKLGSGNFGVAFLCNDIKNENEQKVLKEISVGDLQPDETVDAMHEARLLSRLDHPSIVKFHDSFIDGEFFCIITEYCDGGDLDDKITEYKKKGMKFEEKTVLDWIVQLTMALQYMHSRRVLHRDLKTRNIFLRQNMVKIGDFGISRILMGTTDMASTFTGTPYYMSPEVLKHEGYNSKSDVWSVGCILYELCALDHAFNGQGLMGVMYKIVEGEAPDIPKKYSRDLNDVMKKMLTKEPDLRPGAQEVLKLPYVLQHINKMKDTLTDEYRSRHHGNLNEEKAEKEAQEIAYLLREKSHLEDLRKTEVKEELKMKDTKYMSPRERMRLRKMQEADKRGTELQKHAKVKLKENADRSKALKDTMSKTTVPAWKGGSGEGGTLTSALYVPDPRLTGSVSEEYATFGPHYRALSASHHGFYDDDDDNDVVTGKVLARTAGGRLGSLSAPKDRPITPMRNTMVYNREHSTLDFKDGIPDSPELAETYYSQFEGEFEDSSPEKEKADEIGEGEEKEEEDEEGEGTIVAGGDDEMADYISRLEGALHTASSNEDTVISDDTISGAFGPGARDIKIKNLKKQCIASLGEEAFKKAYDYLRKARSDDKKSESDIMIGLRVYVKNPSDCFIVDQLLFLEDVAKDS</sequence>
<comment type="similarity">
    <text evidence="1">Belongs to the protein kinase superfamily. NEK Ser/Thr protein kinase family. NIMA subfamily.</text>
</comment>
<evidence type="ECO:0000256" key="4">
    <source>
        <dbReference type="ARBA" id="ARBA00022679"/>
    </source>
</evidence>
<gene>
    <name evidence="12" type="ORF">V1264_000168</name>
</gene>
<protein>
    <recommendedName>
        <fullName evidence="2">non-specific serine/threonine protein kinase</fullName>
        <ecNumber evidence="2">2.7.11.1</ecNumber>
    </recommendedName>
</protein>
<evidence type="ECO:0000256" key="9">
    <source>
        <dbReference type="ARBA" id="ARBA00048679"/>
    </source>
</evidence>
<dbReference type="GO" id="GO:0005524">
    <property type="term" value="F:ATP binding"/>
    <property type="evidence" value="ECO:0007669"/>
    <property type="project" value="UniProtKB-KW"/>
</dbReference>
<comment type="catalytic activity">
    <reaction evidence="8">
        <text>L-threonyl-[protein] + ATP = O-phospho-L-threonyl-[protein] + ADP + H(+)</text>
        <dbReference type="Rhea" id="RHEA:46608"/>
        <dbReference type="Rhea" id="RHEA-COMP:11060"/>
        <dbReference type="Rhea" id="RHEA-COMP:11605"/>
        <dbReference type="ChEBI" id="CHEBI:15378"/>
        <dbReference type="ChEBI" id="CHEBI:30013"/>
        <dbReference type="ChEBI" id="CHEBI:30616"/>
        <dbReference type="ChEBI" id="CHEBI:61977"/>
        <dbReference type="ChEBI" id="CHEBI:456216"/>
        <dbReference type="EC" id="2.7.11.1"/>
    </reaction>
</comment>
<evidence type="ECO:0000256" key="10">
    <source>
        <dbReference type="SAM" id="MobiDB-lite"/>
    </source>
</evidence>
<dbReference type="PANTHER" id="PTHR44899:SF8">
    <property type="entry name" value="NIMA-RELATED KINASE 11"/>
    <property type="match status" value="1"/>
</dbReference>
<dbReference type="InterPro" id="IPR011009">
    <property type="entry name" value="Kinase-like_dom_sf"/>
</dbReference>
<dbReference type="InterPro" id="IPR000719">
    <property type="entry name" value="Prot_kinase_dom"/>
</dbReference>
<proteinExistence type="inferred from homology"/>
<evidence type="ECO:0000256" key="1">
    <source>
        <dbReference type="ARBA" id="ARBA00010886"/>
    </source>
</evidence>
<dbReference type="PANTHER" id="PTHR44899">
    <property type="entry name" value="CAMK FAMILY PROTEIN KINASE"/>
    <property type="match status" value="1"/>
</dbReference>
<keyword evidence="4" id="KW-0808">Transferase</keyword>
<dbReference type="SUPFAM" id="SSF56112">
    <property type="entry name" value="Protein kinase-like (PK-like)"/>
    <property type="match status" value="1"/>
</dbReference>
<keyword evidence="3" id="KW-0723">Serine/threonine-protein kinase</keyword>
<evidence type="ECO:0000256" key="6">
    <source>
        <dbReference type="ARBA" id="ARBA00022777"/>
    </source>
</evidence>
<feature type="region of interest" description="Disordered" evidence="10">
    <location>
        <begin position="511"/>
        <end position="546"/>
    </location>
</feature>